<evidence type="ECO:0000313" key="2">
    <source>
        <dbReference type="EMBL" id="KAG9242774.1"/>
    </source>
</evidence>
<organism evidence="2 3">
    <name type="scientific">Calycina marina</name>
    <dbReference type="NCBI Taxonomy" id="1763456"/>
    <lineage>
        <taxon>Eukaryota</taxon>
        <taxon>Fungi</taxon>
        <taxon>Dikarya</taxon>
        <taxon>Ascomycota</taxon>
        <taxon>Pezizomycotina</taxon>
        <taxon>Leotiomycetes</taxon>
        <taxon>Helotiales</taxon>
        <taxon>Pezizellaceae</taxon>
        <taxon>Calycina</taxon>
    </lineage>
</organism>
<comment type="caution">
    <text evidence="2">The sequence shown here is derived from an EMBL/GenBank/DDBJ whole genome shotgun (WGS) entry which is preliminary data.</text>
</comment>
<feature type="chain" id="PRO_5040375557" evidence="1">
    <location>
        <begin position="21"/>
        <end position="88"/>
    </location>
</feature>
<keyword evidence="3" id="KW-1185">Reference proteome</keyword>
<keyword evidence="1" id="KW-0732">Signal</keyword>
<dbReference type="Proteomes" id="UP000887226">
    <property type="component" value="Unassembled WGS sequence"/>
</dbReference>
<dbReference type="AlphaFoldDB" id="A0A9P8CD82"/>
<evidence type="ECO:0000313" key="3">
    <source>
        <dbReference type="Proteomes" id="UP000887226"/>
    </source>
</evidence>
<feature type="signal peptide" evidence="1">
    <location>
        <begin position="1"/>
        <end position="20"/>
    </location>
</feature>
<evidence type="ECO:0000256" key="1">
    <source>
        <dbReference type="SAM" id="SignalP"/>
    </source>
</evidence>
<gene>
    <name evidence="2" type="ORF">BJ878DRAFT_543936</name>
</gene>
<sequence>MQITLQKILATFSLLALAAASPTPDKGAAEMPPKPFWYITCNPAISNQLACQQKGWLCGPTENVLHPGPTNPANCWACKCRNPFAPPR</sequence>
<name>A0A9P8CD82_9HELO</name>
<proteinExistence type="predicted"/>
<reference evidence="2" key="1">
    <citation type="journal article" date="2021" name="IMA Fungus">
        <title>Genomic characterization of three marine fungi, including Emericellopsis atlantica sp. nov. with signatures of a generalist lifestyle and marine biomass degradation.</title>
        <authorList>
            <person name="Hagestad O.C."/>
            <person name="Hou L."/>
            <person name="Andersen J.H."/>
            <person name="Hansen E.H."/>
            <person name="Altermark B."/>
            <person name="Li C."/>
            <person name="Kuhnert E."/>
            <person name="Cox R.J."/>
            <person name="Crous P.W."/>
            <person name="Spatafora J.W."/>
            <person name="Lail K."/>
            <person name="Amirebrahimi M."/>
            <person name="Lipzen A."/>
            <person name="Pangilinan J."/>
            <person name="Andreopoulos W."/>
            <person name="Hayes R.D."/>
            <person name="Ng V."/>
            <person name="Grigoriev I.V."/>
            <person name="Jackson S.A."/>
            <person name="Sutton T.D.S."/>
            <person name="Dobson A.D.W."/>
            <person name="Rama T."/>
        </authorList>
    </citation>
    <scope>NUCLEOTIDE SEQUENCE</scope>
    <source>
        <strain evidence="2">TRa3180A</strain>
    </source>
</reference>
<protein>
    <submittedName>
        <fullName evidence="2">Uncharacterized protein</fullName>
    </submittedName>
</protein>
<dbReference type="EMBL" id="MU254038">
    <property type="protein sequence ID" value="KAG9242774.1"/>
    <property type="molecule type" value="Genomic_DNA"/>
</dbReference>
<accession>A0A9P8CD82</accession>